<evidence type="ECO:0000256" key="3">
    <source>
        <dbReference type="ARBA" id="ARBA00022692"/>
    </source>
</evidence>
<comment type="caution">
    <text evidence="9">The sequence shown here is derived from an EMBL/GenBank/DDBJ whole genome shotgun (WGS) entry which is preliminary data.</text>
</comment>
<feature type="chain" id="PRO_5040398746" evidence="8">
    <location>
        <begin position="36"/>
        <end position="612"/>
    </location>
</feature>
<feature type="transmembrane region" description="Helical" evidence="7">
    <location>
        <begin position="448"/>
        <end position="470"/>
    </location>
</feature>
<comment type="subcellular location">
    <subcellularLocation>
        <location evidence="1">Membrane</location>
        <topology evidence="1">Multi-pass membrane protein</topology>
    </subcellularLocation>
</comment>
<accession>A0A9N8H1V3</accession>
<evidence type="ECO:0000256" key="1">
    <source>
        <dbReference type="ARBA" id="ARBA00004141"/>
    </source>
</evidence>
<feature type="transmembrane region" description="Helical" evidence="7">
    <location>
        <begin position="214"/>
        <end position="237"/>
    </location>
</feature>
<keyword evidence="10" id="KW-1185">Reference proteome</keyword>
<evidence type="ECO:0000313" key="10">
    <source>
        <dbReference type="Proteomes" id="UP001153069"/>
    </source>
</evidence>
<evidence type="ECO:0000256" key="6">
    <source>
        <dbReference type="SAM" id="MobiDB-lite"/>
    </source>
</evidence>
<evidence type="ECO:0000256" key="8">
    <source>
        <dbReference type="SAM" id="SignalP"/>
    </source>
</evidence>
<dbReference type="Proteomes" id="UP001153069">
    <property type="component" value="Unassembled WGS sequence"/>
</dbReference>
<evidence type="ECO:0000256" key="4">
    <source>
        <dbReference type="ARBA" id="ARBA00022989"/>
    </source>
</evidence>
<feature type="transmembrane region" description="Helical" evidence="7">
    <location>
        <begin position="508"/>
        <end position="531"/>
    </location>
</feature>
<dbReference type="PANTHER" id="PTHR42893">
    <property type="entry name" value="PROTEIN DETOXIFICATION 44, CHLOROPLASTIC-RELATED"/>
    <property type="match status" value="1"/>
</dbReference>
<dbReference type="OrthoDB" id="2126698at2759"/>
<feature type="signal peptide" evidence="8">
    <location>
        <begin position="1"/>
        <end position="35"/>
    </location>
</feature>
<protein>
    <submittedName>
        <fullName evidence="9">Protein DETOXIFICATION</fullName>
    </submittedName>
</protein>
<feature type="transmembrane region" description="Helical" evidence="7">
    <location>
        <begin position="287"/>
        <end position="304"/>
    </location>
</feature>
<feature type="transmembrane region" description="Helical" evidence="7">
    <location>
        <begin position="482"/>
        <end position="502"/>
    </location>
</feature>
<feature type="region of interest" description="Disordered" evidence="6">
    <location>
        <begin position="581"/>
        <end position="612"/>
    </location>
</feature>
<keyword evidence="5 7" id="KW-0472">Membrane</keyword>
<reference evidence="9" key="1">
    <citation type="submission" date="2020-06" db="EMBL/GenBank/DDBJ databases">
        <authorList>
            <consortium name="Plant Systems Biology data submission"/>
        </authorList>
    </citation>
    <scope>NUCLEOTIDE SEQUENCE</scope>
    <source>
        <strain evidence="9">D6</strain>
    </source>
</reference>
<evidence type="ECO:0000313" key="9">
    <source>
        <dbReference type="EMBL" id="CAB9498968.1"/>
    </source>
</evidence>
<dbReference type="Pfam" id="PF01554">
    <property type="entry name" value="MatE"/>
    <property type="match status" value="1"/>
</dbReference>
<comment type="similarity">
    <text evidence="2">Belongs to the multi antimicrobial extrusion (MATE) (TC 2.A.66.1) family.</text>
</comment>
<dbReference type="EMBL" id="CAICTM010000049">
    <property type="protein sequence ID" value="CAB9498968.1"/>
    <property type="molecule type" value="Genomic_DNA"/>
</dbReference>
<feature type="transmembrane region" description="Helical" evidence="7">
    <location>
        <begin position="310"/>
        <end position="332"/>
    </location>
</feature>
<dbReference type="InterPro" id="IPR002528">
    <property type="entry name" value="MATE_fam"/>
</dbReference>
<keyword evidence="4 7" id="KW-1133">Transmembrane helix</keyword>
<dbReference type="GO" id="GO:0015297">
    <property type="term" value="F:antiporter activity"/>
    <property type="evidence" value="ECO:0007669"/>
    <property type="project" value="InterPro"/>
</dbReference>
<feature type="transmembrane region" description="Helical" evidence="7">
    <location>
        <begin position="257"/>
        <end position="275"/>
    </location>
</feature>
<proteinExistence type="inferred from homology"/>
<dbReference type="AlphaFoldDB" id="A0A9N8H1V3"/>
<name>A0A9N8H1V3_9STRA</name>
<dbReference type="InterPro" id="IPR044644">
    <property type="entry name" value="DinF-like"/>
</dbReference>
<dbReference type="PANTHER" id="PTHR42893:SF46">
    <property type="entry name" value="PROTEIN DETOXIFICATION 44, CHLOROPLASTIC"/>
    <property type="match status" value="1"/>
</dbReference>
<dbReference type="GO" id="GO:0042910">
    <property type="term" value="F:xenobiotic transmembrane transporter activity"/>
    <property type="evidence" value="ECO:0007669"/>
    <property type="project" value="InterPro"/>
</dbReference>
<dbReference type="GO" id="GO:0016020">
    <property type="term" value="C:membrane"/>
    <property type="evidence" value="ECO:0007669"/>
    <property type="project" value="UniProtKB-SubCell"/>
</dbReference>
<keyword evidence="3 7" id="KW-0812">Transmembrane</keyword>
<evidence type="ECO:0000256" key="7">
    <source>
        <dbReference type="SAM" id="Phobius"/>
    </source>
</evidence>
<gene>
    <name evidence="9" type="ORF">SEMRO_49_G028870.1</name>
</gene>
<evidence type="ECO:0000256" key="2">
    <source>
        <dbReference type="ARBA" id="ARBA00010199"/>
    </source>
</evidence>
<dbReference type="NCBIfam" id="TIGR00797">
    <property type="entry name" value="matE"/>
    <property type="match status" value="1"/>
</dbReference>
<sequence>MSTKQQNTGRNTRSSRQQLFLLLVATVASFHTVHAVPGFIKKSALNPVPSTNAQAHRLTSSFGPSVTGGSAEANITENAGLANTTQLLSSSETPLEKSTIHGTAQEWAGSTSPAQVVEEPGPWPCMDELDKQLIKISLPVIANFAISPLVGAIDLFFINRLGNALAVAGQAASNQVFGSVFWLTSFLPSITAIEVSRESAQGNEEGVQEAVCRALFVGIIFAFLGSGFLLTCTEKALSSVLKSGAPALEFARPYLKIRAISFLPSLISIVGFSAFRGQMDTATPVRISFFANIFHALLVPMFIFKPFSMGVSGAALATLIAETISAFTYLVLMTRKKLINMSKIFQIPEFSKIRDLMKGGLALQLRNVAFNLTFISVTRMTQAIDSDGVAPAAHAMALQTFQVGGIVLLALSVVAQTVVPAALVETYDDNLQRTVGGLEHARATVNRLMSWGVILGAALGSLQIVLMPLIMKSTPLQEVRDAARLPAYFASVFQIINGSVFIGEGVMVGTGSFLFLSLSTAIASVGCVGAMRSLAPRFGLTGIWMGFGVFNGIRLLCVLLHQYYLGPLARRVEETTKAKLPVENEEHRIQSAATNDEDQSTTAPILAVPDEQ</sequence>
<keyword evidence="8" id="KW-0732">Signal</keyword>
<evidence type="ECO:0000256" key="5">
    <source>
        <dbReference type="ARBA" id="ARBA00023136"/>
    </source>
</evidence>
<organism evidence="9 10">
    <name type="scientific">Seminavis robusta</name>
    <dbReference type="NCBI Taxonomy" id="568900"/>
    <lineage>
        <taxon>Eukaryota</taxon>
        <taxon>Sar</taxon>
        <taxon>Stramenopiles</taxon>
        <taxon>Ochrophyta</taxon>
        <taxon>Bacillariophyta</taxon>
        <taxon>Bacillariophyceae</taxon>
        <taxon>Bacillariophycidae</taxon>
        <taxon>Naviculales</taxon>
        <taxon>Naviculaceae</taxon>
        <taxon>Seminavis</taxon>
    </lineage>
</organism>
<feature type="transmembrane region" description="Helical" evidence="7">
    <location>
        <begin position="543"/>
        <end position="564"/>
    </location>
</feature>